<proteinExistence type="predicted"/>
<gene>
    <name evidence="1" type="ORF">CK820_G0053866</name>
</gene>
<sequence length="99" mass="11038">MTYDDIPHLSAKIKPKQQKVELEMAIDTLNPNYCRSKGEQIALNVDGACADETSTYSSKLMDKQTFCSSQTTSNTSRYAAALYRQGELHLTPLHGILQL</sequence>
<dbReference type="AlphaFoldDB" id="A0A2J8IR71"/>
<dbReference type="PANTHER" id="PTHR12069">
    <property type="entry name" value="DNA-DIRECTED RNA POLYMERASES III 80 KDA POLYPEPTIDE RNA POLYMERASE III SUBUNIT 5"/>
    <property type="match status" value="1"/>
</dbReference>
<dbReference type="SMR" id="A0A2J8IR71"/>
<dbReference type="Proteomes" id="UP000236370">
    <property type="component" value="Unassembled WGS sequence"/>
</dbReference>
<dbReference type="EMBL" id="NBAG03000621">
    <property type="protein sequence ID" value="PNI13022.1"/>
    <property type="molecule type" value="Genomic_DNA"/>
</dbReference>
<dbReference type="PANTHER" id="PTHR12069:SF0">
    <property type="entry name" value="DNA-DIRECTED RNA POLYMERASE III SUBUNIT RPC5"/>
    <property type="match status" value="1"/>
</dbReference>
<organism evidence="1 2">
    <name type="scientific">Pan troglodytes</name>
    <name type="common">Chimpanzee</name>
    <dbReference type="NCBI Taxonomy" id="9598"/>
    <lineage>
        <taxon>Eukaryota</taxon>
        <taxon>Metazoa</taxon>
        <taxon>Chordata</taxon>
        <taxon>Craniata</taxon>
        <taxon>Vertebrata</taxon>
        <taxon>Euteleostomi</taxon>
        <taxon>Mammalia</taxon>
        <taxon>Eutheria</taxon>
        <taxon>Euarchontoglires</taxon>
        <taxon>Primates</taxon>
        <taxon>Haplorrhini</taxon>
        <taxon>Catarrhini</taxon>
        <taxon>Hominidae</taxon>
        <taxon>Pan</taxon>
    </lineage>
</organism>
<comment type="caution">
    <text evidence="1">The sequence shown here is derived from an EMBL/GenBank/DDBJ whole genome shotgun (WGS) entry which is preliminary data.</text>
</comment>
<dbReference type="Pfam" id="PF04801">
    <property type="entry name" value="RPC5"/>
    <property type="match status" value="1"/>
</dbReference>
<protein>
    <submittedName>
        <fullName evidence="1">POLR3E isoform 15</fullName>
    </submittedName>
</protein>
<evidence type="ECO:0000313" key="2">
    <source>
        <dbReference type="Proteomes" id="UP000236370"/>
    </source>
</evidence>
<reference evidence="1 2" key="1">
    <citation type="submission" date="2017-12" db="EMBL/GenBank/DDBJ databases">
        <title>High-resolution comparative analysis of great ape genomes.</title>
        <authorList>
            <person name="Pollen A."/>
            <person name="Hastie A."/>
            <person name="Hormozdiari F."/>
            <person name="Dougherty M."/>
            <person name="Liu R."/>
            <person name="Chaisson M."/>
            <person name="Hoppe E."/>
            <person name="Hill C."/>
            <person name="Pang A."/>
            <person name="Hillier L."/>
            <person name="Baker C."/>
            <person name="Armstrong J."/>
            <person name="Shendure J."/>
            <person name="Paten B."/>
            <person name="Wilson R."/>
            <person name="Chao H."/>
            <person name="Schneider V."/>
            <person name="Ventura M."/>
            <person name="Kronenberg Z."/>
            <person name="Murali S."/>
            <person name="Gordon D."/>
            <person name="Cantsilieris S."/>
            <person name="Munson K."/>
            <person name="Nelson B."/>
            <person name="Raja A."/>
            <person name="Underwood J."/>
            <person name="Diekhans M."/>
            <person name="Fiddes I."/>
            <person name="Haussler D."/>
            <person name="Eichler E."/>
        </authorList>
    </citation>
    <scope>NUCLEOTIDE SEQUENCE [LARGE SCALE GENOMIC DNA]</scope>
    <source>
        <strain evidence="1">Yerkes chimp pedigree #C0471</strain>
    </source>
</reference>
<dbReference type="InterPro" id="IPR006886">
    <property type="entry name" value="RNA_pol_III_Rpc5"/>
</dbReference>
<accession>A0A2J8IR71</accession>
<dbReference type="GO" id="GO:0005634">
    <property type="term" value="C:nucleus"/>
    <property type="evidence" value="ECO:0007669"/>
    <property type="project" value="InterPro"/>
</dbReference>
<dbReference type="GO" id="GO:0006351">
    <property type="term" value="P:DNA-templated transcription"/>
    <property type="evidence" value="ECO:0007669"/>
    <property type="project" value="InterPro"/>
</dbReference>
<evidence type="ECO:0000313" key="1">
    <source>
        <dbReference type="EMBL" id="PNI13022.1"/>
    </source>
</evidence>
<name>A0A2J8IR71_PANTR</name>
<feature type="non-terminal residue" evidence="1">
    <location>
        <position position="99"/>
    </location>
</feature>